<evidence type="ECO:0000313" key="1">
    <source>
        <dbReference type="EMBL" id="PRX58067.1"/>
    </source>
</evidence>
<evidence type="ECO:0000313" key="2">
    <source>
        <dbReference type="Proteomes" id="UP000238312"/>
    </source>
</evidence>
<organism evidence="1 2">
    <name type="scientific">Nonomuraea fuscirosea</name>
    <dbReference type="NCBI Taxonomy" id="1291556"/>
    <lineage>
        <taxon>Bacteria</taxon>
        <taxon>Bacillati</taxon>
        <taxon>Actinomycetota</taxon>
        <taxon>Actinomycetes</taxon>
        <taxon>Streptosporangiales</taxon>
        <taxon>Streptosporangiaceae</taxon>
        <taxon>Nonomuraea</taxon>
    </lineage>
</organism>
<dbReference type="NCBIfam" id="TIGR01484">
    <property type="entry name" value="HAD-SF-IIB"/>
    <property type="match status" value="1"/>
</dbReference>
<sequence length="282" mass="29432">MTPRSPGRDNRLVSTVTFPRIVATDLDGTLLTSTGSVSPRTRQALRAARAAGAEIVFVTARAPRGVQEIAAQAEATGTAICSNGAVVYDLATDEITAISPLDPQAARKVAEALALALPDVGLAVETGRNVLIEAAYTRRIEHDVAFYREVDSVFGVDQPIVKLLALSPSRTADEMYAAVSDTIGDLAEVTYSGLEGLLEISAPGVTKAATLDRLCRERGVGAGDVVAFGDMPNDLAVLLYAGAGYAMANAHEMVLAAAEHRTLSNDEDGVAVVLEDLLGRAA</sequence>
<dbReference type="PANTHER" id="PTHR10000:SF8">
    <property type="entry name" value="HAD SUPERFAMILY HYDROLASE-LIKE, TYPE 3"/>
    <property type="match status" value="1"/>
</dbReference>
<dbReference type="Gene3D" id="3.40.50.1000">
    <property type="entry name" value="HAD superfamily/HAD-like"/>
    <property type="match status" value="1"/>
</dbReference>
<dbReference type="Proteomes" id="UP000238312">
    <property type="component" value="Unassembled WGS sequence"/>
</dbReference>
<name>A0A2T0MKA9_9ACTN</name>
<dbReference type="InterPro" id="IPR036412">
    <property type="entry name" value="HAD-like_sf"/>
</dbReference>
<proteinExistence type="predicted"/>
<evidence type="ECO:0008006" key="3">
    <source>
        <dbReference type="Google" id="ProtNLM"/>
    </source>
</evidence>
<dbReference type="OrthoDB" id="3180855at2"/>
<dbReference type="InterPro" id="IPR006379">
    <property type="entry name" value="HAD-SF_hydro_IIB"/>
</dbReference>
<keyword evidence="2" id="KW-1185">Reference proteome</keyword>
<dbReference type="GO" id="GO:0016791">
    <property type="term" value="F:phosphatase activity"/>
    <property type="evidence" value="ECO:0007669"/>
    <property type="project" value="TreeGrafter"/>
</dbReference>
<dbReference type="PROSITE" id="PS01228">
    <property type="entry name" value="COF_1"/>
    <property type="match status" value="1"/>
</dbReference>
<dbReference type="GO" id="GO:0005829">
    <property type="term" value="C:cytosol"/>
    <property type="evidence" value="ECO:0007669"/>
    <property type="project" value="TreeGrafter"/>
</dbReference>
<dbReference type="AlphaFoldDB" id="A0A2T0MKA9"/>
<dbReference type="GO" id="GO:0000287">
    <property type="term" value="F:magnesium ion binding"/>
    <property type="evidence" value="ECO:0007669"/>
    <property type="project" value="TreeGrafter"/>
</dbReference>
<dbReference type="Gene3D" id="3.30.1240.10">
    <property type="match status" value="1"/>
</dbReference>
<dbReference type="SUPFAM" id="SSF56784">
    <property type="entry name" value="HAD-like"/>
    <property type="match status" value="1"/>
</dbReference>
<dbReference type="InterPro" id="IPR023214">
    <property type="entry name" value="HAD_sf"/>
</dbReference>
<reference evidence="1 2" key="1">
    <citation type="submission" date="2018-03" db="EMBL/GenBank/DDBJ databases">
        <title>Genomic Encyclopedia of Type Strains, Phase III (KMG-III): the genomes of soil and plant-associated and newly described type strains.</title>
        <authorList>
            <person name="Whitman W."/>
        </authorList>
    </citation>
    <scope>NUCLEOTIDE SEQUENCE [LARGE SCALE GENOMIC DNA]</scope>
    <source>
        <strain evidence="1 2">CGMCC 4.7104</strain>
    </source>
</reference>
<protein>
    <recommendedName>
        <fullName evidence="3">Cof subfamily protein (Haloacid dehalogenase superfamily)/HAD superfamily hydrolase (TIGR01484 family)</fullName>
    </recommendedName>
</protein>
<dbReference type="NCBIfam" id="TIGR00099">
    <property type="entry name" value="Cof-subfamily"/>
    <property type="match status" value="1"/>
</dbReference>
<accession>A0A2T0MKA9</accession>
<gene>
    <name evidence="1" type="ORF">B0I32_12452</name>
</gene>
<dbReference type="PANTHER" id="PTHR10000">
    <property type="entry name" value="PHOSPHOSERINE PHOSPHATASE"/>
    <property type="match status" value="1"/>
</dbReference>
<dbReference type="EMBL" id="PVNG01000024">
    <property type="protein sequence ID" value="PRX58067.1"/>
    <property type="molecule type" value="Genomic_DNA"/>
</dbReference>
<comment type="caution">
    <text evidence="1">The sequence shown here is derived from an EMBL/GenBank/DDBJ whole genome shotgun (WGS) entry which is preliminary data.</text>
</comment>
<dbReference type="Pfam" id="PF08282">
    <property type="entry name" value="Hydrolase_3"/>
    <property type="match status" value="1"/>
</dbReference>
<dbReference type="InterPro" id="IPR000150">
    <property type="entry name" value="Cof"/>
</dbReference>